<proteinExistence type="predicted"/>
<keyword evidence="2" id="KW-1185">Reference proteome</keyword>
<comment type="caution">
    <text evidence="1">The sequence shown here is derived from an EMBL/GenBank/DDBJ whole genome shotgun (WGS) entry which is preliminary data.</text>
</comment>
<name>A0A9Q0H7C3_9MAGN</name>
<evidence type="ECO:0000313" key="2">
    <source>
        <dbReference type="Proteomes" id="UP001141806"/>
    </source>
</evidence>
<dbReference type="Proteomes" id="UP001141806">
    <property type="component" value="Unassembled WGS sequence"/>
</dbReference>
<gene>
    <name evidence="1" type="ORF">NE237_020494</name>
</gene>
<sequence>MIDLPQWNLWLRLERNQWVVCSSDLSIPIQNVWSSITIFPCPMGSSNDVVQWLDSVACDFSNSRAWNSIRVVGQKHSFIAWRCLLDSFAIADQLRKRGILVLDACVFYWAGLETRDHH</sequence>
<organism evidence="1 2">
    <name type="scientific">Protea cynaroides</name>
    <dbReference type="NCBI Taxonomy" id="273540"/>
    <lineage>
        <taxon>Eukaryota</taxon>
        <taxon>Viridiplantae</taxon>
        <taxon>Streptophyta</taxon>
        <taxon>Embryophyta</taxon>
        <taxon>Tracheophyta</taxon>
        <taxon>Spermatophyta</taxon>
        <taxon>Magnoliopsida</taxon>
        <taxon>Proteales</taxon>
        <taxon>Proteaceae</taxon>
        <taxon>Protea</taxon>
    </lineage>
</organism>
<accession>A0A9Q0H7C3</accession>
<evidence type="ECO:0000313" key="1">
    <source>
        <dbReference type="EMBL" id="KAJ4960584.1"/>
    </source>
</evidence>
<dbReference type="EMBL" id="JAMYWD010000009">
    <property type="protein sequence ID" value="KAJ4960584.1"/>
    <property type="molecule type" value="Genomic_DNA"/>
</dbReference>
<dbReference type="AlphaFoldDB" id="A0A9Q0H7C3"/>
<protein>
    <recommendedName>
        <fullName evidence="3">Reverse transcriptase zinc-binding domain-containing protein</fullName>
    </recommendedName>
</protein>
<reference evidence="1" key="1">
    <citation type="journal article" date="2023" name="Plant J.">
        <title>The genome of the king protea, Protea cynaroides.</title>
        <authorList>
            <person name="Chang J."/>
            <person name="Duong T.A."/>
            <person name="Schoeman C."/>
            <person name="Ma X."/>
            <person name="Roodt D."/>
            <person name="Barker N."/>
            <person name="Li Z."/>
            <person name="Van de Peer Y."/>
            <person name="Mizrachi E."/>
        </authorList>
    </citation>
    <scope>NUCLEOTIDE SEQUENCE</scope>
    <source>
        <tissue evidence="1">Young leaves</tissue>
    </source>
</reference>
<evidence type="ECO:0008006" key="3">
    <source>
        <dbReference type="Google" id="ProtNLM"/>
    </source>
</evidence>